<dbReference type="PANTHER" id="PTHR45586">
    <property type="entry name" value="TPR REPEAT-CONTAINING PROTEIN PA4667"/>
    <property type="match status" value="1"/>
</dbReference>
<evidence type="ECO:0000256" key="1">
    <source>
        <dbReference type="ARBA" id="ARBA00022737"/>
    </source>
</evidence>
<name>A0ABV4HYH1_9ACTN</name>
<dbReference type="InterPro" id="IPR011990">
    <property type="entry name" value="TPR-like_helical_dom_sf"/>
</dbReference>
<dbReference type="SUPFAM" id="SSF48452">
    <property type="entry name" value="TPR-like"/>
    <property type="match status" value="2"/>
</dbReference>
<evidence type="ECO:0000256" key="2">
    <source>
        <dbReference type="ARBA" id="ARBA00022803"/>
    </source>
</evidence>
<dbReference type="InterPro" id="IPR033396">
    <property type="entry name" value="DUF5107"/>
</dbReference>
<dbReference type="Pfam" id="PF17128">
    <property type="entry name" value="DUF5107"/>
    <property type="match status" value="1"/>
</dbReference>
<dbReference type="PROSITE" id="PS50005">
    <property type="entry name" value="TPR"/>
    <property type="match status" value="1"/>
</dbReference>
<proteinExistence type="predicted"/>
<dbReference type="PANTHER" id="PTHR45586:SF1">
    <property type="entry name" value="LIPOPOLYSACCHARIDE ASSEMBLY PROTEIN B"/>
    <property type="match status" value="1"/>
</dbReference>
<keyword evidence="6" id="KW-1185">Reference proteome</keyword>
<feature type="domain" description="DUF5107" evidence="4">
    <location>
        <begin position="56"/>
        <end position="350"/>
    </location>
</feature>
<sequence length="1091" mass="118286">MATPELQLPTAPADAWHDGVAVWSAPLVVDSYLPTEPSAYPAYLHRRVYQGSSGRVYPLPFHERIAADKAPHAWQAVHLENEWLRVVVLPELGGRVHVVHDKQAGYDLFYRNNVVKPALVGLAGPWMSGGIEFNWPQHHRPATFLPTDVEIERGDDGSVTVWCSDHDPFTRMKGMHGLRLTPTSSRLEAHVRLYNRSQTPQTFLWWANVAAAVGDDYQSFFPADVTRVADHAKRAVVSFPVPDAPYYGVDYAAQAAAEGPEAGRLDWYRNIPVPTSYMALDTVEDFFGGYDHAAGAGFVHVAPHEISPGKKQWTWGNAPFGWAWDRNLTDADGPYVELMAGVYTDNQPDFAHLAAGETKTFTQAWYPIHGTGPVQFATSDLAVSLRTGEAGTEFWLCPAQALPAAVVTVTAAAEVLHRETVDLRPGRTVQVGVDRADASGLRFTVTHAGHDVAVWTVGSPTVPDVAPSTQRAAAPPPPAEVGSIDELVHIATYLDQYRHATRSSVPYLEEVLARDPGESRALAALGAKAHERGEHEAAVDLLSRSAAAATRWTSTPASGEAHYRLGLALVFLGRDGEAATVLARASWDARFATSARFALARLRSRDGDVTRAVRTLREALDLDPHHLQSADLLAALLLETGRHQEAQEVLAATLRRDPLDAWARHLAGLDPTHDATTMLDVALEYAAAGLSARAVDALTHSQSLLERTAVGQVDVGPLLDLHRAVLADRAGDGRGAREWVERAAARPTTTAYASRLEDVEALLAATRIAPDVALPPALLGHWYYAHGRPVDAVASWRAALDAAPGDDLAAVLHRNLGLAAFNDSADPAAAEAEYDLALAARPEDARLWFERDQLALRTGTPAARRLKPLEAHRRLVLERDDLTVTFAGLLIDVGRAEEARELLATRAFQPWEGGEGQVLGVWERACLAVAGGLLADGEALGAVQVLEEALEPPENLGENRHPLATTAQLRLTLGDALAALGKPDAATAQWEQAATSTGDFVDMAQTAYNRATIHAADALTRLGRSDEAVELVDHLQSWLDGYAESEVEVDFFATSLPSLLLFVEHPAAARDREVAHIRQQIQTFREAANDR</sequence>
<dbReference type="EMBL" id="JBGGTQ010000002">
    <property type="protein sequence ID" value="MEZ0491459.1"/>
    <property type="molecule type" value="Genomic_DNA"/>
</dbReference>
<dbReference type="InterPro" id="IPR019734">
    <property type="entry name" value="TPR_rpt"/>
</dbReference>
<organism evidence="5 6">
    <name type="scientific">Kineococcus mangrovi</name>
    <dbReference type="NCBI Taxonomy" id="1660183"/>
    <lineage>
        <taxon>Bacteria</taxon>
        <taxon>Bacillati</taxon>
        <taxon>Actinomycetota</taxon>
        <taxon>Actinomycetes</taxon>
        <taxon>Kineosporiales</taxon>
        <taxon>Kineosporiaceae</taxon>
        <taxon>Kineococcus</taxon>
    </lineage>
</organism>
<keyword evidence="1" id="KW-0677">Repeat</keyword>
<evidence type="ECO:0000256" key="3">
    <source>
        <dbReference type="PROSITE-ProRule" id="PRU00339"/>
    </source>
</evidence>
<keyword evidence="2 3" id="KW-0802">TPR repeat</keyword>
<gene>
    <name evidence="5" type="ORF">AB2L28_04335</name>
</gene>
<accession>A0ABV4HYH1</accession>
<protein>
    <submittedName>
        <fullName evidence="5">DUF5107 domain-containing protein</fullName>
    </submittedName>
</protein>
<dbReference type="Proteomes" id="UP001566476">
    <property type="component" value="Unassembled WGS sequence"/>
</dbReference>
<dbReference type="Gene3D" id="1.25.40.10">
    <property type="entry name" value="Tetratricopeptide repeat domain"/>
    <property type="match status" value="2"/>
</dbReference>
<evidence type="ECO:0000259" key="4">
    <source>
        <dbReference type="Pfam" id="PF17128"/>
    </source>
</evidence>
<dbReference type="SMART" id="SM00028">
    <property type="entry name" value="TPR"/>
    <property type="match status" value="5"/>
</dbReference>
<evidence type="ECO:0000313" key="5">
    <source>
        <dbReference type="EMBL" id="MEZ0491459.1"/>
    </source>
</evidence>
<dbReference type="RefSeq" id="WP_370717502.1">
    <property type="nucleotide sequence ID" value="NZ_JBGGTQ010000002.1"/>
</dbReference>
<reference evidence="5 6" key="1">
    <citation type="submission" date="2024-07" db="EMBL/GenBank/DDBJ databases">
        <authorList>
            <person name="Thanompreechachai J."/>
            <person name="Duangmal K."/>
        </authorList>
    </citation>
    <scope>NUCLEOTIDE SEQUENCE [LARGE SCALE GENOMIC DNA]</scope>
    <source>
        <strain evidence="5 6">TBRC 1896</strain>
    </source>
</reference>
<dbReference type="InterPro" id="IPR051012">
    <property type="entry name" value="CellSynth/LPSAsmb/PSIAsmb"/>
</dbReference>
<feature type="repeat" description="TPR" evidence="3">
    <location>
        <begin position="593"/>
        <end position="626"/>
    </location>
</feature>
<comment type="caution">
    <text evidence="5">The sequence shown here is derived from an EMBL/GenBank/DDBJ whole genome shotgun (WGS) entry which is preliminary data.</text>
</comment>
<evidence type="ECO:0000313" key="6">
    <source>
        <dbReference type="Proteomes" id="UP001566476"/>
    </source>
</evidence>
<dbReference type="Pfam" id="PF14559">
    <property type="entry name" value="TPR_19"/>
    <property type="match status" value="1"/>
</dbReference>